<protein>
    <submittedName>
        <fullName evidence="4">TIR domain-containing protein</fullName>
    </submittedName>
</protein>
<dbReference type="SMART" id="SM00255">
    <property type="entry name" value="TIR"/>
    <property type="match status" value="1"/>
</dbReference>
<dbReference type="Proteomes" id="UP000179536">
    <property type="component" value="Unassembled WGS sequence"/>
</dbReference>
<evidence type="ECO:0000259" key="2">
    <source>
        <dbReference type="PROSITE" id="PS50104"/>
    </source>
</evidence>
<dbReference type="RefSeq" id="WP_080517069.1">
    <property type="nucleotide sequence ID" value="NZ_MBFA02000067.1"/>
</dbReference>
<dbReference type="AlphaFoldDB" id="A0ABD6HG44"/>
<dbReference type="EMBL" id="MBFE02000087">
    <property type="protein sequence ID" value="MUO45780.1"/>
    <property type="molecule type" value="Genomic_DNA"/>
</dbReference>
<dbReference type="Pfam" id="PF13676">
    <property type="entry name" value="TIR_2"/>
    <property type="match status" value="1"/>
</dbReference>
<dbReference type="Proteomes" id="UP000179454">
    <property type="component" value="Unassembled WGS sequence"/>
</dbReference>
<feature type="region of interest" description="Disordered" evidence="1">
    <location>
        <begin position="165"/>
        <end position="210"/>
    </location>
</feature>
<dbReference type="Gene3D" id="3.40.50.10140">
    <property type="entry name" value="Toll/interleukin-1 receptor homology (TIR) domain"/>
    <property type="match status" value="1"/>
</dbReference>
<keyword evidence="5" id="KW-1185">Reference proteome</keyword>
<dbReference type="SUPFAM" id="SSF52200">
    <property type="entry name" value="Toll/Interleukin receptor TIR domain"/>
    <property type="match status" value="1"/>
</dbReference>
<feature type="domain" description="TIR" evidence="2">
    <location>
        <begin position="1"/>
        <end position="127"/>
    </location>
</feature>
<sequence length="210" mass="23499">MRFFVSYNGADRKWAEWIGHEVEDAGHAAVLQAWDFLPGTNFVLQMQEAAKTTDKTIVVLSPDYLNSQFAASEWAAAFRTDPEGLKQKLLPIMVRQCEPQGLLSSIVYVDVCELGEGEAREAVRNALAGNRAKPSANPVFPGTNRQEAAKFVTCHRRWTDRCNSTKHTELTSPPHGSGSKKLFARQFQHNSERVRTKQCGRSPARTSHSR</sequence>
<evidence type="ECO:0000256" key="1">
    <source>
        <dbReference type="SAM" id="MobiDB-lite"/>
    </source>
</evidence>
<name>A0ABD6HG44_AGRVI</name>
<dbReference type="InterPro" id="IPR000157">
    <property type="entry name" value="TIR_dom"/>
</dbReference>
<gene>
    <name evidence="4" type="ORF">BBK91_027160</name>
    <name evidence="3" type="ORF">BBL17_029170</name>
</gene>
<reference evidence="5 6" key="1">
    <citation type="submission" date="2019-11" db="EMBL/GenBank/DDBJ databases">
        <title>Whole-genome sequencing of Allorhizobium vitis.</title>
        <authorList>
            <person name="Gan H.M."/>
            <person name="Savka M.A."/>
        </authorList>
    </citation>
    <scope>NUCLEOTIDE SEQUENCE [LARGE SCALE GENOMIC DNA]</scope>
    <source>
        <strain evidence="4 6">RF2/1</strain>
        <strain evidence="3 5">T1/7</strain>
    </source>
</reference>
<evidence type="ECO:0000313" key="5">
    <source>
        <dbReference type="Proteomes" id="UP000179454"/>
    </source>
</evidence>
<dbReference type="EMBL" id="MBFA02000067">
    <property type="protein sequence ID" value="MUP13473.1"/>
    <property type="molecule type" value="Genomic_DNA"/>
</dbReference>
<evidence type="ECO:0000313" key="3">
    <source>
        <dbReference type="EMBL" id="MUO45780.1"/>
    </source>
</evidence>
<proteinExistence type="predicted"/>
<evidence type="ECO:0000313" key="6">
    <source>
        <dbReference type="Proteomes" id="UP000179536"/>
    </source>
</evidence>
<dbReference type="InterPro" id="IPR035897">
    <property type="entry name" value="Toll_tir_struct_dom_sf"/>
</dbReference>
<accession>A0ABD6HG44</accession>
<comment type="caution">
    <text evidence="4">The sequence shown here is derived from an EMBL/GenBank/DDBJ whole genome shotgun (WGS) entry which is preliminary data.</text>
</comment>
<dbReference type="PROSITE" id="PS50104">
    <property type="entry name" value="TIR"/>
    <property type="match status" value="1"/>
</dbReference>
<evidence type="ECO:0000313" key="4">
    <source>
        <dbReference type="EMBL" id="MUP13473.1"/>
    </source>
</evidence>
<organism evidence="4 6">
    <name type="scientific">Agrobacterium vitis</name>
    <name type="common">Rhizobium vitis</name>
    <dbReference type="NCBI Taxonomy" id="373"/>
    <lineage>
        <taxon>Bacteria</taxon>
        <taxon>Pseudomonadati</taxon>
        <taxon>Pseudomonadota</taxon>
        <taxon>Alphaproteobacteria</taxon>
        <taxon>Hyphomicrobiales</taxon>
        <taxon>Rhizobiaceae</taxon>
        <taxon>Rhizobium/Agrobacterium group</taxon>
        <taxon>Agrobacterium</taxon>
    </lineage>
</organism>